<evidence type="ECO:0008006" key="4">
    <source>
        <dbReference type="Google" id="ProtNLM"/>
    </source>
</evidence>
<dbReference type="GO" id="GO:0008017">
    <property type="term" value="F:microtubule binding"/>
    <property type="evidence" value="ECO:0007669"/>
    <property type="project" value="InterPro"/>
</dbReference>
<feature type="region of interest" description="Disordered" evidence="1">
    <location>
        <begin position="1"/>
        <end position="54"/>
    </location>
</feature>
<evidence type="ECO:0000313" key="2">
    <source>
        <dbReference type="EMBL" id="KAJ6641626.1"/>
    </source>
</evidence>
<evidence type="ECO:0000256" key="1">
    <source>
        <dbReference type="SAM" id="MobiDB-lite"/>
    </source>
</evidence>
<dbReference type="PANTHER" id="PTHR13958:SF3">
    <property type="entry name" value="CAP-GLY DOMAIN-CONTAINING PROTEIN-RELATED"/>
    <property type="match status" value="1"/>
</dbReference>
<dbReference type="EMBL" id="WJQU01000002">
    <property type="protein sequence ID" value="KAJ6641626.1"/>
    <property type="molecule type" value="Genomic_DNA"/>
</dbReference>
<dbReference type="GO" id="GO:0005813">
    <property type="term" value="C:centrosome"/>
    <property type="evidence" value="ECO:0007669"/>
    <property type="project" value="InterPro"/>
</dbReference>
<gene>
    <name evidence="2" type="ORF">Bhyg_06566</name>
</gene>
<comment type="caution">
    <text evidence="2">The sequence shown here is derived from an EMBL/GenBank/DDBJ whole genome shotgun (WGS) entry which is preliminary data.</text>
</comment>
<name>A0A9Q0N1M4_9DIPT</name>
<dbReference type="Proteomes" id="UP001151699">
    <property type="component" value="Chromosome B"/>
</dbReference>
<dbReference type="GO" id="GO:0034453">
    <property type="term" value="P:microtubule anchoring"/>
    <property type="evidence" value="ECO:0007669"/>
    <property type="project" value="InterPro"/>
</dbReference>
<protein>
    <recommendedName>
        <fullName evidence="4">DUF4378 domain-containing protein</fullName>
    </recommendedName>
</protein>
<dbReference type="OrthoDB" id="306254at2759"/>
<proteinExistence type="predicted"/>
<accession>A0A9Q0N1M4</accession>
<reference evidence="2" key="1">
    <citation type="submission" date="2022-07" db="EMBL/GenBank/DDBJ databases">
        <authorList>
            <person name="Trinca V."/>
            <person name="Uliana J.V.C."/>
            <person name="Torres T.T."/>
            <person name="Ward R.J."/>
            <person name="Monesi N."/>
        </authorList>
    </citation>
    <scope>NUCLEOTIDE SEQUENCE</scope>
    <source>
        <strain evidence="2">HSMRA1968</strain>
        <tissue evidence="2">Whole embryos</tissue>
    </source>
</reference>
<sequence>NVVAQEFNDNNLSDECEQDNVTDKSLQLKNSSSDDEPKSATKSNQTMLSDSELSEQIVVDSNGISSSGDEIKSICLEQRLIDLDDSLKDLSEAIDRASVMEGNCSDRSNEVSNNDDRQCADEEKNGVSEVKMVRNKIINETFPTSDMINAGKLDDLYHATGKNVSLIRDYVSPASELKMPDIISEAEVLRRQQLNIEQEIKNLDQSVPVVFSREIPNKPPPPYVPPAHGSPLNAIYPTDERIKDIVYRRISDLYNSVISDPATATAKSHSILSENITNVYERIILDVCTECIAEFDIDQSAMSNQKFKQLLAFYNPPNRLEYVQDFTLKKVKKLLDPNSCMGPATQIGACVKRKRDLVDEMLVMEMIEDESKWSNFDLEEKEVIENIVEQIVLLVVNDAVDDATSWRRSKTSVLKSVE</sequence>
<dbReference type="AlphaFoldDB" id="A0A9Q0N1M4"/>
<dbReference type="PANTHER" id="PTHR13958">
    <property type="entry name" value="CENTROSOME-ASSOCIATED PROTEIN 350"/>
    <property type="match status" value="1"/>
</dbReference>
<feature type="non-terminal residue" evidence="2">
    <location>
        <position position="1"/>
    </location>
</feature>
<feature type="compositionally biased region" description="Polar residues" evidence="1">
    <location>
        <begin position="40"/>
        <end position="51"/>
    </location>
</feature>
<keyword evidence="3" id="KW-1185">Reference proteome</keyword>
<dbReference type="InterPro" id="IPR028750">
    <property type="entry name" value="CEP350/CC187"/>
</dbReference>
<organism evidence="2 3">
    <name type="scientific">Pseudolycoriella hygida</name>
    <dbReference type="NCBI Taxonomy" id="35572"/>
    <lineage>
        <taxon>Eukaryota</taxon>
        <taxon>Metazoa</taxon>
        <taxon>Ecdysozoa</taxon>
        <taxon>Arthropoda</taxon>
        <taxon>Hexapoda</taxon>
        <taxon>Insecta</taxon>
        <taxon>Pterygota</taxon>
        <taxon>Neoptera</taxon>
        <taxon>Endopterygota</taxon>
        <taxon>Diptera</taxon>
        <taxon>Nematocera</taxon>
        <taxon>Sciaroidea</taxon>
        <taxon>Sciaridae</taxon>
        <taxon>Pseudolycoriella</taxon>
    </lineage>
</organism>
<feature type="non-terminal residue" evidence="2">
    <location>
        <position position="418"/>
    </location>
</feature>
<evidence type="ECO:0000313" key="3">
    <source>
        <dbReference type="Proteomes" id="UP001151699"/>
    </source>
</evidence>